<keyword evidence="1" id="KW-0812">Transmembrane</keyword>
<name>A0A918FI83_9DEIO</name>
<organism evidence="2 3">
    <name type="scientific">Deinococcus ruber</name>
    <dbReference type="NCBI Taxonomy" id="1848197"/>
    <lineage>
        <taxon>Bacteria</taxon>
        <taxon>Thermotogati</taxon>
        <taxon>Deinococcota</taxon>
        <taxon>Deinococci</taxon>
        <taxon>Deinococcales</taxon>
        <taxon>Deinococcaceae</taxon>
        <taxon>Deinococcus</taxon>
    </lineage>
</organism>
<keyword evidence="1" id="KW-1133">Transmembrane helix</keyword>
<reference evidence="2" key="2">
    <citation type="submission" date="2020-09" db="EMBL/GenBank/DDBJ databases">
        <authorList>
            <person name="Sun Q."/>
            <person name="Ohkuma M."/>
        </authorList>
    </citation>
    <scope>NUCLEOTIDE SEQUENCE</scope>
    <source>
        <strain evidence="2">JCM 31311</strain>
    </source>
</reference>
<dbReference type="AlphaFoldDB" id="A0A918FI83"/>
<gene>
    <name evidence="2" type="ORF">GCM10008957_55290</name>
</gene>
<accession>A0A918FI83</accession>
<comment type="caution">
    <text evidence="2">The sequence shown here is derived from an EMBL/GenBank/DDBJ whole genome shotgun (WGS) entry which is preliminary data.</text>
</comment>
<reference evidence="2" key="1">
    <citation type="journal article" date="2014" name="Int. J. Syst. Evol. Microbiol.">
        <title>Complete genome sequence of Corynebacterium casei LMG S-19264T (=DSM 44701T), isolated from a smear-ripened cheese.</title>
        <authorList>
            <consortium name="US DOE Joint Genome Institute (JGI-PGF)"/>
            <person name="Walter F."/>
            <person name="Albersmeier A."/>
            <person name="Kalinowski J."/>
            <person name="Ruckert C."/>
        </authorList>
    </citation>
    <scope>NUCLEOTIDE SEQUENCE</scope>
    <source>
        <strain evidence="2">JCM 31311</strain>
    </source>
</reference>
<keyword evidence="1" id="KW-0472">Membrane</keyword>
<protein>
    <submittedName>
        <fullName evidence="2">Uncharacterized protein</fullName>
    </submittedName>
</protein>
<proteinExistence type="predicted"/>
<dbReference type="Proteomes" id="UP000603865">
    <property type="component" value="Unassembled WGS sequence"/>
</dbReference>
<dbReference type="EMBL" id="BMQL01000095">
    <property type="protein sequence ID" value="GGR39388.1"/>
    <property type="molecule type" value="Genomic_DNA"/>
</dbReference>
<evidence type="ECO:0000313" key="2">
    <source>
        <dbReference type="EMBL" id="GGR39388.1"/>
    </source>
</evidence>
<feature type="transmembrane region" description="Helical" evidence="1">
    <location>
        <begin position="12"/>
        <end position="31"/>
    </location>
</feature>
<keyword evidence="3" id="KW-1185">Reference proteome</keyword>
<evidence type="ECO:0000313" key="3">
    <source>
        <dbReference type="Proteomes" id="UP000603865"/>
    </source>
</evidence>
<evidence type="ECO:0000256" key="1">
    <source>
        <dbReference type="SAM" id="Phobius"/>
    </source>
</evidence>
<sequence length="70" mass="7798">MTRHPASERTLRVSPLMWWLVVSLLSLGYVARGRRLRIFLIEAPCDEDPAAAQRGNEVLQALLTALAEPA</sequence>